<proteinExistence type="predicted"/>
<protein>
    <submittedName>
        <fullName evidence="1">Uncharacterized protein</fullName>
    </submittedName>
</protein>
<evidence type="ECO:0000313" key="2">
    <source>
        <dbReference type="Proteomes" id="UP000016540"/>
    </source>
</evidence>
<organism evidence="1 2">
    <name type="scientific">Marinobacter lipolyticus SM19</name>
    <dbReference type="NCBI Taxonomy" id="1318628"/>
    <lineage>
        <taxon>Bacteria</taxon>
        <taxon>Pseudomonadati</taxon>
        <taxon>Pseudomonadota</taxon>
        <taxon>Gammaproteobacteria</taxon>
        <taxon>Pseudomonadales</taxon>
        <taxon>Marinobacteraceae</taxon>
        <taxon>Marinobacter</taxon>
    </lineage>
</organism>
<dbReference type="Proteomes" id="UP000016540">
    <property type="component" value="Unassembled WGS sequence"/>
</dbReference>
<gene>
    <name evidence="1" type="ORF">MARLIPOL_11351</name>
</gene>
<name>R8B0V6_9GAMM</name>
<reference evidence="1 2" key="1">
    <citation type="journal article" date="2013" name="Genome Announc.">
        <title>Draft Genome Sequence of the Moderately Halophilic Bacterium Marinobacter lipolyticus Strain SM19.</title>
        <authorList>
            <person name="Papke R.T."/>
            <person name="de la Haba R.R."/>
            <person name="Infante-Dominguez C."/>
            <person name="Perez D."/>
            <person name="Sanchez-Porro C."/>
            <person name="Lapierre P."/>
            <person name="Ventosa A."/>
        </authorList>
    </citation>
    <scope>NUCLEOTIDE SEQUENCE [LARGE SCALE GENOMIC DNA]</scope>
    <source>
        <strain evidence="1 2">SM19</strain>
    </source>
</reference>
<sequence>MLGLAMAKTDGIPYLPVGCQLLGLNDLERLVRQRKSMLPGQPGQVIPRCPRTPAFMKLIENLVEMVVVY</sequence>
<comment type="caution">
    <text evidence="1">The sequence shown here is derived from an EMBL/GenBank/DDBJ whole genome shotgun (WGS) entry which is preliminary data.</text>
</comment>
<evidence type="ECO:0000313" key="1">
    <source>
        <dbReference type="EMBL" id="EON92215.1"/>
    </source>
</evidence>
<dbReference type="HOGENOM" id="CLU_2771033_0_0_6"/>
<keyword evidence="2" id="KW-1185">Reference proteome</keyword>
<accession>R8B0V6</accession>
<dbReference type="EMBL" id="ASAD01000011">
    <property type="protein sequence ID" value="EON92215.1"/>
    <property type="molecule type" value="Genomic_DNA"/>
</dbReference>
<dbReference type="AlphaFoldDB" id="R8B0V6"/>